<protein>
    <recommendedName>
        <fullName evidence="3">histidine kinase</fullName>
        <ecNumber evidence="3">2.7.13.3</ecNumber>
    </recommendedName>
</protein>
<dbReference type="RefSeq" id="WP_117315297.1">
    <property type="nucleotide sequence ID" value="NZ_CP031769.1"/>
</dbReference>
<keyword evidence="4 8" id="KW-0597">Phosphoprotein</keyword>
<feature type="domain" description="Response regulatory" evidence="11">
    <location>
        <begin position="478"/>
        <end position="595"/>
    </location>
</feature>
<dbReference type="KEGG" id="salm:D0Y50_02460"/>
<evidence type="ECO:0000313" key="12">
    <source>
        <dbReference type="EMBL" id="AXR05328.1"/>
    </source>
</evidence>
<dbReference type="EMBL" id="CP031769">
    <property type="protein sequence ID" value="AXR05328.1"/>
    <property type="molecule type" value="Genomic_DNA"/>
</dbReference>
<dbReference type="PROSITE" id="PS50109">
    <property type="entry name" value="HIS_KIN"/>
    <property type="match status" value="1"/>
</dbReference>
<keyword evidence="6 9" id="KW-1133">Transmembrane helix</keyword>
<dbReference type="SMART" id="SM00388">
    <property type="entry name" value="HisKA"/>
    <property type="match status" value="1"/>
</dbReference>
<dbReference type="GO" id="GO:0000155">
    <property type="term" value="F:phosphorelay sensor kinase activity"/>
    <property type="evidence" value="ECO:0007669"/>
    <property type="project" value="InterPro"/>
</dbReference>
<evidence type="ECO:0000256" key="5">
    <source>
        <dbReference type="ARBA" id="ARBA00022692"/>
    </source>
</evidence>
<keyword evidence="13" id="KW-1185">Reference proteome</keyword>
<proteinExistence type="predicted"/>
<dbReference type="InterPro" id="IPR003594">
    <property type="entry name" value="HATPase_dom"/>
</dbReference>
<evidence type="ECO:0000256" key="1">
    <source>
        <dbReference type="ARBA" id="ARBA00000085"/>
    </source>
</evidence>
<reference evidence="12 13" key="1">
    <citation type="submission" date="2018-08" db="EMBL/GenBank/DDBJ databases">
        <title>Salinimonas sediminis sp. nov., a piezophilic bacterium isolated from a deep-sea sediment sample from the New Britain Trench.</title>
        <authorList>
            <person name="Cao J."/>
        </authorList>
    </citation>
    <scope>NUCLEOTIDE SEQUENCE [LARGE SCALE GENOMIC DNA]</scope>
    <source>
        <strain evidence="12 13">N102</strain>
    </source>
</reference>
<comment type="subcellular location">
    <subcellularLocation>
        <location evidence="2">Membrane</location>
        <topology evidence="2">Multi-pass membrane protein</topology>
    </subcellularLocation>
</comment>
<dbReference type="InterPro" id="IPR011006">
    <property type="entry name" value="CheY-like_superfamily"/>
</dbReference>
<evidence type="ECO:0000256" key="4">
    <source>
        <dbReference type="ARBA" id="ARBA00022553"/>
    </source>
</evidence>
<name>A0A346NIH1_9ALTE</name>
<dbReference type="Gene3D" id="1.10.287.130">
    <property type="match status" value="1"/>
</dbReference>
<dbReference type="InterPro" id="IPR005467">
    <property type="entry name" value="His_kinase_dom"/>
</dbReference>
<dbReference type="Pfam" id="PF02518">
    <property type="entry name" value="HATPase_c"/>
    <property type="match status" value="1"/>
</dbReference>
<dbReference type="Pfam" id="PF00512">
    <property type="entry name" value="HisKA"/>
    <property type="match status" value="1"/>
</dbReference>
<dbReference type="Gene3D" id="3.40.50.2300">
    <property type="match status" value="2"/>
</dbReference>
<feature type="modified residue" description="4-aspartylphosphate" evidence="8">
    <location>
        <position position="658"/>
    </location>
</feature>
<organism evidence="12 13">
    <name type="scientific">Salinimonas sediminis</name>
    <dbReference type="NCBI Taxonomy" id="2303538"/>
    <lineage>
        <taxon>Bacteria</taxon>
        <taxon>Pseudomonadati</taxon>
        <taxon>Pseudomonadota</taxon>
        <taxon>Gammaproteobacteria</taxon>
        <taxon>Alteromonadales</taxon>
        <taxon>Alteromonadaceae</taxon>
        <taxon>Alteromonas/Salinimonas group</taxon>
        <taxon>Salinimonas</taxon>
    </lineage>
</organism>
<evidence type="ECO:0000259" key="10">
    <source>
        <dbReference type="PROSITE" id="PS50109"/>
    </source>
</evidence>
<evidence type="ECO:0000256" key="9">
    <source>
        <dbReference type="SAM" id="Phobius"/>
    </source>
</evidence>
<dbReference type="PROSITE" id="PS50110">
    <property type="entry name" value="RESPONSE_REGULATORY"/>
    <property type="match status" value="2"/>
</dbReference>
<dbReference type="SMART" id="SM00448">
    <property type="entry name" value="REC"/>
    <property type="match status" value="2"/>
</dbReference>
<dbReference type="SUPFAM" id="SSF47384">
    <property type="entry name" value="Homodimeric domain of signal transducing histidine kinase"/>
    <property type="match status" value="1"/>
</dbReference>
<dbReference type="SUPFAM" id="SSF55874">
    <property type="entry name" value="ATPase domain of HSP90 chaperone/DNA topoisomerase II/histidine kinase"/>
    <property type="match status" value="1"/>
</dbReference>
<dbReference type="PRINTS" id="PR00344">
    <property type="entry name" value="BCTRLSENSOR"/>
</dbReference>
<dbReference type="PANTHER" id="PTHR45339:SF5">
    <property type="entry name" value="HISTIDINE KINASE"/>
    <property type="match status" value="1"/>
</dbReference>
<sequence length="726" mass="80919">MITVSQLKQTIARTYRLGFGIIAIIITVFFGYNYYQITSIDLQPAIINIAGKQRMLSQRIALIESLLLNEPNHAKVAILKAELSSRAQEFADNHEILVGRQPRDNQLNILPAVIEEHYFGGRQPLDTQVRVYAERALRMASETDITRYPPLSIDEITELLWRLDKSVSLFEARLGNAFEKEKRLTILAYVLMLITMLITVFKLFRPVEKLMFEQHDFALDAHYDAAQQKREAREAAIAKQLFLARMSHEFRTPIASMIGALELLPNMLDKQKELTAKATQACHQLLSLTNNLVDTMASAEIQQERAGQPFDLIRLIDECISVYSYQCKQQGLTLSIKGSETLPQYVFGPPVALSKSIKNVLDNAVKFTHSGAVTVTLAMAAKDERNVITVTVTDTGPGIPTGEQPFIFDSFFRGEQARKNNCPGAGVGLGVAKLQLEANGGKLELVRSDKNGTTFMLSLGLQIAESEQTGVVARQPGHFAVIDDIEISRQHLSNLIKSQGFSVDTFSSGAELLTRQSDIKQYNGIVMDYFMPGLSGMELSTNLQAMYADAVPPIIFISATPDIANLVHGSNLQIWQTFVKPVDRNRFVDALHHLASSTAFKGVEQREADILVVEDEPINQEILKAMVENLGYKCWVASTAEEALNATLKRRFDVILLDINLPDQSGLQVAEQIRLNGTTTPLIAVTAHAYEADREATRLAGIRYHLIKPVAYQELRHTLKQALLIR</sequence>
<dbReference type="CDD" id="cd00082">
    <property type="entry name" value="HisKA"/>
    <property type="match status" value="1"/>
</dbReference>
<keyword evidence="7 9" id="KW-0472">Membrane</keyword>
<evidence type="ECO:0000256" key="7">
    <source>
        <dbReference type="ARBA" id="ARBA00023136"/>
    </source>
</evidence>
<feature type="transmembrane region" description="Helical" evidence="9">
    <location>
        <begin position="15"/>
        <end position="35"/>
    </location>
</feature>
<dbReference type="SMART" id="SM00387">
    <property type="entry name" value="HATPase_c"/>
    <property type="match status" value="1"/>
</dbReference>
<dbReference type="CDD" id="cd00156">
    <property type="entry name" value="REC"/>
    <property type="match status" value="1"/>
</dbReference>
<dbReference type="InterPro" id="IPR029095">
    <property type="entry name" value="NarX-like_N"/>
</dbReference>
<feature type="modified residue" description="4-aspartylphosphate" evidence="8">
    <location>
        <position position="528"/>
    </location>
</feature>
<dbReference type="GO" id="GO:0016020">
    <property type="term" value="C:membrane"/>
    <property type="evidence" value="ECO:0007669"/>
    <property type="project" value="UniProtKB-SubCell"/>
</dbReference>
<accession>A0A346NIH1</accession>
<dbReference type="Pfam" id="PF00072">
    <property type="entry name" value="Response_reg"/>
    <property type="match status" value="2"/>
</dbReference>
<evidence type="ECO:0000256" key="2">
    <source>
        <dbReference type="ARBA" id="ARBA00004141"/>
    </source>
</evidence>
<comment type="catalytic activity">
    <reaction evidence="1">
        <text>ATP + protein L-histidine = ADP + protein N-phospho-L-histidine.</text>
        <dbReference type="EC" id="2.7.13.3"/>
    </reaction>
</comment>
<feature type="domain" description="Response regulatory" evidence="11">
    <location>
        <begin position="609"/>
        <end position="723"/>
    </location>
</feature>
<dbReference type="Proteomes" id="UP000262073">
    <property type="component" value="Chromosome"/>
</dbReference>
<dbReference type="InterPro" id="IPR003661">
    <property type="entry name" value="HisK_dim/P_dom"/>
</dbReference>
<dbReference type="PANTHER" id="PTHR45339">
    <property type="entry name" value="HYBRID SIGNAL TRANSDUCTION HISTIDINE KINASE J"/>
    <property type="match status" value="1"/>
</dbReference>
<dbReference type="SUPFAM" id="SSF52172">
    <property type="entry name" value="CheY-like"/>
    <property type="match status" value="2"/>
</dbReference>
<dbReference type="Gene3D" id="3.30.565.10">
    <property type="entry name" value="Histidine kinase-like ATPase, C-terminal domain"/>
    <property type="match status" value="1"/>
</dbReference>
<dbReference type="InterPro" id="IPR001789">
    <property type="entry name" value="Sig_transdc_resp-reg_receiver"/>
</dbReference>
<evidence type="ECO:0000256" key="8">
    <source>
        <dbReference type="PROSITE-ProRule" id="PRU00169"/>
    </source>
</evidence>
<feature type="domain" description="Histidine kinase" evidence="10">
    <location>
        <begin position="245"/>
        <end position="463"/>
    </location>
</feature>
<gene>
    <name evidence="12" type="ORF">D0Y50_02460</name>
</gene>
<dbReference type="CDD" id="cd17546">
    <property type="entry name" value="REC_hyHK_CKI1_RcsC-like"/>
    <property type="match status" value="1"/>
</dbReference>
<dbReference type="InterPro" id="IPR004358">
    <property type="entry name" value="Sig_transdc_His_kin-like_C"/>
</dbReference>
<evidence type="ECO:0000256" key="3">
    <source>
        <dbReference type="ARBA" id="ARBA00012438"/>
    </source>
</evidence>
<dbReference type="InterPro" id="IPR036890">
    <property type="entry name" value="HATPase_C_sf"/>
</dbReference>
<dbReference type="Pfam" id="PF13675">
    <property type="entry name" value="PilJ"/>
    <property type="match status" value="1"/>
</dbReference>
<dbReference type="AlphaFoldDB" id="A0A346NIH1"/>
<dbReference type="EC" id="2.7.13.3" evidence="3"/>
<evidence type="ECO:0000259" key="11">
    <source>
        <dbReference type="PROSITE" id="PS50110"/>
    </source>
</evidence>
<dbReference type="InterPro" id="IPR036097">
    <property type="entry name" value="HisK_dim/P_sf"/>
</dbReference>
<feature type="transmembrane region" description="Helical" evidence="9">
    <location>
        <begin position="186"/>
        <end position="204"/>
    </location>
</feature>
<dbReference type="OrthoDB" id="9810730at2"/>
<keyword evidence="5 9" id="KW-0812">Transmembrane</keyword>
<evidence type="ECO:0000256" key="6">
    <source>
        <dbReference type="ARBA" id="ARBA00022989"/>
    </source>
</evidence>
<evidence type="ECO:0000313" key="13">
    <source>
        <dbReference type="Proteomes" id="UP000262073"/>
    </source>
</evidence>